<organism evidence="1 2">
    <name type="scientific">Parapedobacter composti</name>
    <dbReference type="NCBI Taxonomy" id="623281"/>
    <lineage>
        <taxon>Bacteria</taxon>
        <taxon>Pseudomonadati</taxon>
        <taxon>Bacteroidota</taxon>
        <taxon>Sphingobacteriia</taxon>
        <taxon>Sphingobacteriales</taxon>
        <taxon>Sphingobacteriaceae</taxon>
        <taxon>Parapedobacter</taxon>
    </lineage>
</organism>
<proteinExistence type="predicted"/>
<dbReference type="Proteomes" id="UP000199577">
    <property type="component" value="Unassembled WGS sequence"/>
</dbReference>
<protein>
    <recommendedName>
        <fullName evidence="3">TonB protein C-terminal</fullName>
    </recommendedName>
</protein>
<evidence type="ECO:0000313" key="1">
    <source>
        <dbReference type="EMBL" id="SFC77581.1"/>
    </source>
</evidence>
<accession>A0A1I1LWV8</accession>
<dbReference type="PROSITE" id="PS51257">
    <property type="entry name" value="PROKAR_LIPOPROTEIN"/>
    <property type="match status" value="1"/>
</dbReference>
<dbReference type="EMBL" id="FOLL01000025">
    <property type="protein sequence ID" value="SFC77581.1"/>
    <property type="molecule type" value="Genomic_DNA"/>
</dbReference>
<reference evidence="1 2" key="1">
    <citation type="submission" date="2016-10" db="EMBL/GenBank/DDBJ databases">
        <authorList>
            <person name="de Groot N.N."/>
        </authorList>
    </citation>
    <scope>NUCLEOTIDE SEQUENCE [LARGE SCALE GENOMIC DNA]</scope>
    <source>
        <strain evidence="1 2">DSM 22900</strain>
    </source>
</reference>
<gene>
    <name evidence="1" type="ORF">SAMN05421747_1251</name>
</gene>
<evidence type="ECO:0008006" key="3">
    <source>
        <dbReference type="Google" id="ProtNLM"/>
    </source>
</evidence>
<name>A0A1I1LWV8_9SPHI</name>
<dbReference type="RefSeq" id="WP_090975027.1">
    <property type="nucleotide sequence ID" value="NZ_FOLL01000025.1"/>
</dbReference>
<dbReference type="Gene3D" id="3.30.1150.10">
    <property type="match status" value="1"/>
</dbReference>
<dbReference type="OrthoDB" id="712726at2"/>
<evidence type="ECO:0000313" key="2">
    <source>
        <dbReference type="Proteomes" id="UP000199577"/>
    </source>
</evidence>
<dbReference type="STRING" id="623281.SAMN05421747_1251"/>
<dbReference type="SUPFAM" id="SSF74653">
    <property type="entry name" value="TolA/TonB C-terminal domain"/>
    <property type="match status" value="1"/>
</dbReference>
<sequence>MENHLKKLFFLLTVTLITIGCILGAVQAQPTSIAQPPVKQDKYIAGLTNTLVLPTAKEVGKKLLTGAVVFVVELDGSLSEIKFTDSIGYGIDEQIINQLKNSKNWTPAMIDGSPMRVSYKLPLRIVLPKRESGVRKPGRLQPRTTI</sequence>
<dbReference type="AlphaFoldDB" id="A0A1I1LWV8"/>
<keyword evidence="2" id="KW-1185">Reference proteome</keyword>